<dbReference type="SUPFAM" id="SSF51735">
    <property type="entry name" value="NAD(P)-binding Rossmann-fold domains"/>
    <property type="match status" value="1"/>
</dbReference>
<dbReference type="PANTHER" id="PTHR43157">
    <property type="entry name" value="PHOSPHATIDYLINOSITOL-GLYCAN BIOSYNTHESIS CLASS F PROTEIN-RELATED"/>
    <property type="match status" value="1"/>
</dbReference>
<reference evidence="2 3" key="1">
    <citation type="submission" date="2017-03" db="EMBL/GenBank/DDBJ databases">
        <title>Genomes of endolithic fungi from Antarctica.</title>
        <authorList>
            <person name="Coleine C."/>
            <person name="Masonjones S."/>
            <person name="Stajich J.E."/>
        </authorList>
    </citation>
    <scope>NUCLEOTIDE SEQUENCE [LARGE SCALE GENOMIC DNA]</scope>
    <source>
        <strain evidence="2 3">CCFEE 5311</strain>
    </source>
</reference>
<accession>A0A4U0VA52</accession>
<dbReference type="InterPro" id="IPR036291">
    <property type="entry name" value="NAD(P)-bd_dom_sf"/>
</dbReference>
<dbReference type="EMBL" id="NAJP01000010">
    <property type="protein sequence ID" value="TKA45744.1"/>
    <property type="molecule type" value="Genomic_DNA"/>
</dbReference>
<dbReference type="InterPro" id="IPR002347">
    <property type="entry name" value="SDR_fam"/>
</dbReference>
<evidence type="ECO:0000256" key="1">
    <source>
        <dbReference type="ARBA" id="ARBA00023002"/>
    </source>
</evidence>
<dbReference type="AlphaFoldDB" id="A0A4U0VA52"/>
<organism evidence="2 3">
    <name type="scientific">Friedmanniomyces endolithicus</name>
    <dbReference type="NCBI Taxonomy" id="329885"/>
    <lineage>
        <taxon>Eukaryota</taxon>
        <taxon>Fungi</taxon>
        <taxon>Dikarya</taxon>
        <taxon>Ascomycota</taxon>
        <taxon>Pezizomycotina</taxon>
        <taxon>Dothideomycetes</taxon>
        <taxon>Dothideomycetidae</taxon>
        <taxon>Mycosphaerellales</taxon>
        <taxon>Teratosphaeriaceae</taxon>
        <taxon>Friedmanniomyces</taxon>
    </lineage>
</organism>
<sequence>MGPAAGWTQETTGTEVAEAFKSNIKGKTILITGVSPISLGESTALAIARHGPTKLLLASRTELKMAEVADKIAKINPNVKVELIVVDLSSQTDIRTAARKVFHLTARLDVLINNAAVVTSARSETLEGIELQFGTNHIGHHLLTSLLTPLLLAGAEASGTRGTTRIVNVSSMGYRLSPIRFHDYNFEGKPVPPEEEPPKGIPAHMKPDVAAGRPYYGFTAYGQSKTANILHAVALKERLSSRGVQAFAVHPGSIWTDLSRNLSDDDRKIIEGTSTFWKNQDQGCATTLAAAFDPDLCDAKEAYLSDCHLVDVAGYAKDQAIAERLWQLSEKLTEGKANL</sequence>
<dbReference type="GO" id="GO:0016491">
    <property type="term" value="F:oxidoreductase activity"/>
    <property type="evidence" value="ECO:0007669"/>
    <property type="project" value="UniProtKB-KW"/>
</dbReference>
<gene>
    <name evidence="2" type="ORF">B0A54_03429</name>
</gene>
<dbReference type="PRINTS" id="PR00081">
    <property type="entry name" value="GDHRDH"/>
</dbReference>
<dbReference type="OrthoDB" id="191139at2759"/>
<evidence type="ECO:0000313" key="2">
    <source>
        <dbReference type="EMBL" id="TKA45744.1"/>
    </source>
</evidence>
<evidence type="ECO:0008006" key="4">
    <source>
        <dbReference type="Google" id="ProtNLM"/>
    </source>
</evidence>
<dbReference type="Pfam" id="PF00106">
    <property type="entry name" value="adh_short"/>
    <property type="match status" value="1"/>
</dbReference>
<proteinExistence type="predicted"/>
<comment type="caution">
    <text evidence="2">The sequence shown here is derived from an EMBL/GenBank/DDBJ whole genome shotgun (WGS) entry which is preliminary data.</text>
</comment>
<evidence type="ECO:0000313" key="3">
    <source>
        <dbReference type="Proteomes" id="UP000310066"/>
    </source>
</evidence>
<dbReference type="Proteomes" id="UP000310066">
    <property type="component" value="Unassembled WGS sequence"/>
</dbReference>
<keyword evidence="1" id="KW-0560">Oxidoreductase</keyword>
<dbReference type="STRING" id="329885.A0A4U0VA52"/>
<name>A0A4U0VA52_9PEZI</name>
<dbReference type="Gene3D" id="3.40.50.720">
    <property type="entry name" value="NAD(P)-binding Rossmann-like Domain"/>
    <property type="match status" value="1"/>
</dbReference>
<dbReference type="PANTHER" id="PTHR43157:SF31">
    <property type="entry name" value="PHOSPHATIDYLINOSITOL-GLYCAN BIOSYNTHESIS CLASS F PROTEIN"/>
    <property type="match status" value="1"/>
</dbReference>
<protein>
    <recommendedName>
        <fullName evidence="4">Short-chain dehydrogenase TIC 32, chloroplastic</fullName>
    </recommendedName>
</protein>